<evidence type="ECO:0000313" key="1">
    <source>
        <dbReference type="EMBL" id="OXU21396.1"/>
    </source>
</evidence>
<accession>A0A232ESX4</accession>
<proteinExistence type="predicted"/>
<dbReference type="OrthoDB" id="10460776at2759"/>
<gene>
    <name evidence="1" type="ORF">TSAR_001114</name>
</gene>
<protein>
    <submittedName>
        <fullName evidence="1">Uncharacterized protein</fullName>
    </submittedName>
</protein>
<dbReference type="EMBL" id="NNAY01002381">
    <property type="protein sequence ID" value="OXU21396.1"/>
    <property type="molecule type" value="Genomic_DNA"/>
</dbReference>
<dbReference type="AlphaFoldDB" id="A0A232ESX4"/>
<organism evidence="1 2">
    <name type="scientific">Trichomalopsis sarcophagae</name>
    <dbReference type="NCBI Taxonomy" id="543379"/>
    <lineage>
        <taxon>Eukaryota</taxon>
        <taxon>Metazoa</taxon>
        <taxon>Ecdysozoa</taxon>
        <taxon>Arthropoda</taxon>
        <taxon>Hexapoda</taxon>
        <taxon>Insecta</taxon>
        <taxon>Pterygota</taxon>
        <taxon>Neoptera</taxon>
        <taxon>Endopterygota</taxon>
        <taxon>Hymenoptera</taxon>
        <taxon>Apocrita</taxon>
        <taxon>Proctotrupomorpha</taxon>
        <taxon>Chalcidoidea</taxon>
        <taxon>Pteromalidae</taxon>
        <taxon>Pteromalinae</taxon>
        <taxon>Trichomalopsis</taxon>
    </lineage>
</organism>
<keyword evidence="2" id="KW-1185">Reference proteome</keyword>
<sequence>MEKIKWEFMQVETSSFFFGGFALHLWGGPRELANRALDLSRVKENIPGRSPIKLIEANLLRLQISLYFDYLKRDQTLTNVQRAKLVSESITNMRFKIRDLRKREKKMATRGQRRNVQNNRKMRYNYKENQNVI</sequence>
<reference evidence="1 2" key="1">
    <citation type="journal article" date="2017" name="Curr. Biol.">
        <title>The Evolution of Venom by Co-option of Single-Copy Genes.</title>
        <authorList>
            <person name="Martinson E.O."/>
            <person name="Mrinalini"/>
            <person name="Kelkar Y.D."/>
            <person name="Chang C.H."/>
            <person name="Werren J.H."/>
        </authorList>
    </citation>
    <scope>NUCLEOTIDE SEQUENCE [LARGE SCALE GENOMIC DNA]</scope>
    <source>
        <strain evidence="1 2">Alberta</strain>
        <tissue evidence="1">Whole body</tissue>
    </source>
</reference>
<dbReference type="Proteomes" id="UP000215335">
    <property type="component" value="Unassembled WGS sequence"/>
</dbReference>
<name>A0A232ESX4_9HYME</name>
<comment type="caution">
    <text evidence="1">The sequence shown here is derived from an EMBL/GenBank/DDBJ whole genome shotgun (WGS) entry which is preliminary data.</text>
</comment>
<evidence type="ECO:0000313" key="2">
    <source>
        <dbReference type="Proteomes" id="UP000215335"/>
    </source>
</evidence>